<keyword evidence="1" id="KW-1133">Transmembrane helix</keyword>
<dbReference type="EMBL" id="KQ234386">
    <property type="protein sequence ID" value="KMZ77640.1"/>
    <property type="molecule type" value="Genomic_DNA"/>
</dbReference>
<dbReference type="OrthoDB" id="375810at2759"/>
<name>A0A0J9S459_PLAVI</name>
<evidence type="ECO:0000256" key="1">
    <source>
        <dbReference type="SAM" id="Phobius"/>
    </source>
</evidence>
<dbReference type="Proteomes" id="UP000053562">
    <property type="component" value="Unassembled WGS sequence"/>
</dbReference>
<gene>
    <name evidence="2" type="ORF">PVIIG_03872</name>
</gene>
<proteinExistence type="predicted"/>
<protein>
    <submittedName>
        <fullName evidence="2">Uncharacterized protein</fullName>
    </submittedName>
</protein>
<feature type="transmembrane region" description="Helical" evidence="1">
    <location>
        <begin position="20"/>
        <end position="39"/>
    </location>
</feature>
<evidence type="ECO:0000313" key="3">
    <source>
        <dbReference type="Proteomes" id="UP000053562"/>
    </source>
</evidence>
<keyword evidence="1" id="KW-0472">Membrane</keyword>
<reference evidence="2 3" key="1">
    <citation type="submission" date="2011-08" db="EMBL/GenBank/DDBJ databases">
        <title>The Genome Sequence of Plasmodium vivax India VII.</title>
        <authorList>
            <consortium name="The Broad Institute Genome Sequencing Platform"/>
            <consortium name="The Broad Institute Genome Sequencing Center for Infectious Disease"/>
            <person name="Neafsey D."/>
            <person name="Carlton J."/>
            <person name="Barnwell J."/>
            <person name="Collins W."/>
            <person name="Escalante A."/>
            <person name="Mullikin J."/>
            <person name="Saul A."/>
            <person name="Guigo R."/>
            <person name="Camara F."/>
            <person name="Young S.K."/>
            <person name="Zeng Q."/>
            <person name="Gargeya S."/>
            <person name="Fitzgerald M."/>
            <person name="Haas B."/>
            <person name="Abouelleil A."/>
            <person name="Alvarado L."/>
            <person name="Arachchi H.M."/>
            <person name="Berlin A."/>
            <person name="Brown A."/>
            <person name="Chapman S.B."/>
            <person name="Chen Z."/>
            <person name="Dunbar C."/>
            <person name="Freedman E."/>
            <person name="Gearin G."/>
            <person name="Gellesch M."/>
            <person name="Goldberg J."/>
            <person name="Griggs A."/>
            <person name="Gujja S."/>
            <person name="Heiman D."/>
            <person name="Howarth C."/>
            <person name="Larson L."/>
            <person name="Lui A."/>
            <person name="MacDonald P.J.P."/>
            <person name="Montmayeur A."/>
            <person name="Murphy C."/>
            <person name="Neiman D."/>
            <person name="Pearson M."/>
            <person name="Priest M."/>
            <person name="Roberts A."/>
            <person name="Saif S."/>
            <person name="Shea T."/>
            <person name="Shenoy N."/>
            <person name="Sisk P."/>
            <person name="Stolte C."/>
            <person name="Sykes S."/>
            <person name="Wortman J."/>
            <person name="Nusbaum C."/>
            <person name="Birren B."/>
        </authorList>
    </citation>
    <scope>NUCLEOTIDE SEQUENCE [LARGE SCALE GENOMIC DNA]</scope>
    <source>
        <strain evidence="2 3">India VII</strain>
    </source>
</reference>
<dbReference type="AlphaFoldDB" id="A0A0J9S459"/>
<accession>A0A0J9S459</accession>
<evidence type="ECO:0000313" key="2">
    <source>
        <dbReference type="EMBL" id="KMZ77640.1"/>
    </source>
</evidence>
<keyword evidence="1" id="KW-0812">Transmembrane</keyword>
<organism evidence="2 3">
    <name type="scientific">Plasmodium vivax India VII</name>
    <dbReference type="NCBI Taxonomy" id="1077284"/>
    <lineage>
        <taxon>Eukaryota</taxon>
        <taxon>Sar</taxon>
        <taxon>Alveolata</taxon>
        <taxon>Apicomplexa</taxon>
        <taxon>Aconoidasida</taxon>
        <taxon>Haemosporida</taxon>
        <taxon>Plasmodiidae</taxon>
        <taxon>Plasmodium</taxon>
        <taxon>Plasmodium (Plasmodium)</taxon>
    </lineage>
</organism>
<sequence>MISLATGILHCTYGRNLGNFLFNTFLFFANYLNCVCLVLKKRQQLRLASTTHAFSPQISCLFDRTNYREIFSLCNIKRANLSGLQMENKNLCLLNIATINNVEVSNKSLLEGETEMDERMSTELEDFYDDEYNFDFIDMVQQNDLDE</sequence>